<keyword evidence="4 5" id="KW-0440">LIM domain</keyword>
<dbReference type="AlphaFoldDB" id="C5M935"/>
<feature type="region of interest" description="Disordered" evidence="6">
    <location>
        <begin position="1"/>
        <end position="224"/>
    </location>
</feature>
<feature type="compositionally biased region" description="Polar residues" evidence="6">
    <location>
        <begin position="176"/>
        <end position="203"/>
    </location>
</feature>
<feature type="domain" description="LIM zinc-binding" evidence="8">
    <location>
        <begin position="1016"/>
        <end position="1076"/>
    </location>
</feature>
<dbReference type="eggNOG" id="KOG1703">
    <property type="taxonomic scope" value="Eukaryota"/>
</dbReference>
<dbReference type="InterPro" id="IPR001781">
    <property type="entry name" value="Znf_LIM"/>
</dbReference>
<accession>C5M935</accession>
<feature type="compositionally biased region" description="Polar residues" evidence="6">
    <location>
        <begin position="54"/>
        <end position="105"/>
    </location>
</feature>
<feature type="compositionally biased region" description="Polar residues" evidence="6">
    <location>
        <begin position="367"/>
        <end position="378"/>
    </location>
</feature>
<feature type="region of interest" description="Disordered" evidence="6">
    <location>
        <begin position="902"/>
        <end position="929"/>
    </location>
</feature>
<dbReference type="CDD" id="cd09397">
    <property type="entry name" value="LIM1_UF1"/>
    <property type="match status" value="1"/>
</dbReference>
<feature type="region of interest" description="Disordered" evidence="6">
    <location>
        <begin position="535"/>
        <end position="603"/>
    </location>
</feature>
<dbReference type="InterPro" id="IPR000253">
    <property type="entry name" value="FHA_dom"/>
</dbReference>
<feature type="region of interest" description="Disordered" evidence="6">
    <location>
        <begin position="288"/>
        <end position="475"/>
    </location>
</feature>
<name>C5M935_CANTT</name>
<dbReference type="Pfam" id="PF00412">
    <property type="entry name" value="LIM"/>
    <property type="match status" value="1"/>
</dbReference>
<feature type="compositionally biased region" description="Low complexity" evidence="6">
    <location>
        <begin position="396"/>
        <end position="405"/>
    </location>
</feature>
<feature type="domain" description="FHA" evidence="7">
    <location>
        <begin position="51"/>
        <end position="105"/>
    </location>
</feature>
<evidence type="ECO:0000256" key="5">
    <source>
        <dbReference type="PROSITE-ProRule" id="PRU00125"/>
    </source>
</evidence>
<feature type="compositionally biased region" description="Polar residues" evidence="6">
    <location>
        <begin position="540"/>
        <end position="550"/>
    </location>
</feature>
<feature type="compositionally biased region" description="Low complexity" evidence="6">
    <location>
        <begin position="344"/>
        <end position="363"/>
    </location>
</feature>
<evidence type="ECO:0000259" key="8">
    <source>
        <dbReference type="PROSITE" id="PS50023"/>
    </source>
</evidence>
<dbReference type="GO" id="GO:0046872">
    <property type="term" value="F:metal ion binding"/>
    <property type="evidence" value="ECO:0007669"/>
    <property type="project" value="UniProtKB-KW"/>
</dbReference>
<dbReference type="STRING" id="294747.C5M935"/>
<gene>
    <name evidence="9" type="ORF">CTRG_02907</name>
</gene>
<dbReference type="CDD" id="cd08368">
    <property type="entry name" value="LIM"/>
    <property type="match status" value="1"/>
</dbReference>
<dbReference type="PROSITE" id="PS50023">
    <property type="entry name" value="LIM_DOMAIN_2"/>
    <property type="match status" value="1"/>
</dbReference>
<feature type="compositionally biased region" description="Polar residues" evidence="6">
    <location>
        <begin position="406"/>
        <end position="432"/>
    </location>
</feature>
<dbReference type="GO" id="GO:0030695">
    <property type="term" value="F:GTPase regulator activity"/>
    <property type="evidence" value="ECO:0007669"/>
    <property type="project" value="UniProtKB-ARBA"/>
</dbReference>
<evidence type="ECO:0000256" key="4">
    <source>
        <dbReference type="ARBA" id="ARBA00023038"/>
    </source>
</evidence>
<feature type="region of interest" description="Disordered" evidence="6">
    <location>
        <begin position="261"/>
        <end position="280"/>
    </location>
</feature>
<proteinExistence type="predicted"/>
<evidence type="ECO:0000256" key="3">
    <source>
        <dbReference type="ARBA" id="ARBA00022833"/>
    </source>
</evidence>
<evidence type="ECO:0000256" key="1">
    <source>
        <dbReference type="ARBA" id="ARBA00022723"/>
    </source>
</evidence>
<reference evidence="9 10" key="1">
    <citation type="journal article" date="2009" name="Nature">
        <title>Evolution of pathogenicity and sexual reproduction in eight Candida genomes.</title>
        <authorList>
            <person name="Butler G."/>
            <person name="Rasmussen M.D."/>
            <person name="Lin M.F."/>
            <person name="Santos M.A."/>
            <person name="Sakthikumar S."/>
            <person name="Munro C.A."/>
            <person name="Rheinbay E."/>
            <person name="Grabherr M."/>
            <person name="Forche A."/>
            <person name="Reedy J.L."/>
            <person name="Agrafioti I."/>
            <person name="Arnaud M.B."/>
            <person name="Bates S."/>
            <person name="Brown A.J."/>
            <person name="Brunke S."/>
            <person name="Costanzo M.C."/>
            <person name="Fitzpatrick D.A."/>
            <person name="de Groot P.W."/>
            <person name="Harris D."/>
            <person name="Hoyer L.L."/>
            <person name="Hube B."/>
            <person name="Klis F.M."/>
            <person name="Kodira C."/>
            <person name="Lennard N."/>
            <person name="Logue M.E."/>
            <person name="Martin R."/>
            <person name="Neiman A.M."/>
            <person name="Nikolaou E."/>
            <person name="Quail M.A."/>
            <person name="Quinn J."/>
            <person name="Santos M.C."/>
            <person name="Schmitzberger F.F."/>
            <person name="Sherlock G."/>
            <person name="Shah P."/>
            <person name="Silverstein K.A."/>
            <person name="Skrzypek M.S."/>
            <person name="Soll D."/>
            <person name="Staggs R."/>
            <person name="Stansfield I."/>
            <person name="Stumpf M.P."/>
            <person name="Sudbery P.E."/>
            <person name="Srikantha T."/>
            <person name="Zeng Q."/>
            <person name="Berman J."/>
            <person name="Berriman M."/>
            <person name="Heitman J."/>
            <person name="Gow N.A."/>
            <person name="Lorenz M.C."/>
            <person name="Birren B.W."/>
            <person name="Kellis M."/>
            <person name="Cuomo C.A."/>
        </authorList>
    </citation>
    <scope>NUCLEOTIDE SEQUENCE [LARGE SCALE GENOMIC DNA]</scope>
    <source>
        <strain evidence="10">ATCC MYA-3404 / T1</strain>
    </source>
</reference>
<evidence type="ECO:0000259" key="7">
    <source>
        <dbReference type="PROSITE" id="PS50006"/>
    </source>
</evidence>
<protein>
    <recommendedName>
        <fullName evidence="11">LIM zinc-binding domain-containing protein</fullName>
    </recommendedName>
</protein>
<dbReference type="GeneID" id="8299356"/>
<dbReference type="Gene3D" id="2.10.110.10">
    <property type="entry name" value="Cysteine Rich Protein"/>
    <property type="match status" value="2"/>
</dbReference>
<dbReference type="KEGG" id="ctp:CTRG_02907"/>
<dbReference type="EMBL" id="GG692397">
    <property type="protein sequence ID" value="EER34089.1"/>
    <property type="molecule type" value="Genomic_DNA"/>
</dbReference>
<dbReference type="PANTHER" id="PTHR24205">
    <property type="entry name" value="FOUR AND A HALF LIM DOMAINS PROTEIN"/>
    <property type="match status" value="1"/>
</dbReference>
<evidence type="ECO:0000313" key="9">
    <source>
        <dbReference type="EMBL" id="EER34089.1"/>
    </source>
</evidence>
<feature type="region of interest" description="Disordered" evidence="6">
    <location>
        <begin position="747"/>
        <end position="785"/>
    </location>
</feature>
<evidence type="ECO:0000256" key="6">
    <source>
        <dbReference type="SAM" id="MobiDB-lite"/>
    </source>
</evidence>
<keyword evidence="3 5" id="KW-0862">Zinc</keyword>
<keyword evidence="10" id="KW-1185">Reference proteome</keyword>
<evidence type="ECO:0000313" key="10">
    <source>
        <dbReference type="Proteomes" id="UP000002037"/>
    </source>
</evidence>
<feature type="compositionally biased region" description="Polar residues" evidence="6">
    <location>
        <begin position="1"/>
        <end position="10"/>
    </location>
</feature>
<sequence length="1092" mass="122062">MSASTSSPQMMSFPKFIRKSEQSTRGLDGAFPPFKIEHRYKSVYERAGFDVNRGGNNNNSDSKSMTSRKTSRNHSQSNFGNPNESNTRLQDQSPSSSSYQNTPVLQKNRIPSLASGGANTRNNSPTASSHSSKSSSVNSNFTNSKSASSHSTFRNTDEFSPVFDQPLTSGSSTTTFFNNDNEAKVNSQNYNPPIISKNTTNMANDEPIQDQFDFSPTSNHSRNQKNLKLDLSNNDNISDTQSLPGITKVVSQQNTITNHSMHSVASNSSAQTHKQAEQPQVPSITINEEDDEQQQQQQQHENQKNASAEQGFQVLPPPVQNNGAPAPKFDPRKQRSIRGQTTNPPQQHHLQQQQQQQQGQGQPPRNPYSSVGQQSRNGSTSSLTHSAPHPHHHNNSRPSSPSLSAVGSNVPQLPMISLNSPTTAYRPSQRPQSPVLPTGYQSRQQPQSQPQILQSQPSYPSQPPQPPQSQSQPQQAVYNPFNHHQHRKQAPGGYYNQPQEQIVTPRSARQQATYSQIRDDKLSSALNDFKNDVEIHKQGGNKSPTHSNSSLEDELPSSASPSELGLYKNDSKEDYSNENTRFSYGTTMNSGMNENGKGFDPSAQFQNFTSQQVAKDANLNNEYAEFLATQNDEPVSGVQDNNVKNNKHLSTVSSILSKDSGNSDDDDIERELERQLQSLKMSGSSIDITKVTSNKSRNSFGYGNNGGIIPSFNVQDVDEVAEEDEEEYVKPLSISGSSSYVENKQSIVEDLNDDDFTRPLTTHSSTESKEDLQHEVSQPQLDSPSLHKKVQFESPQAEFFNEEDVTEETIKIENNDDEYEEAVKPLSPKTHSIEQELQNMNFQIPETDESPSVYIQDSFPQSTTETQPQQQEEDFIQDRSFTFPPESVYPVQDPILEVEQQQQLEQPQNQTPYPTKELSPELDLEENEQSKHVEPTIYASGTGPCRACHGTIDRHTKVKPLKPIFSKTGELSGQWHRQCFTCTSPQCSIQFSKNVQCYVFNDHPYCFEHYHILNNSVCKSCHVGIEGKCISNELDEKWHLQCLNCTKCGNGIRSDYFIINGNSIMCSSCKENNSGLTVADRIEKRRTRIYNV</sequence>
<dbReference type="Proteomes" id="UP000002037">
    <property type="component" value="Unassembled WGS sequence"/>
</dbReference>
<dbReference type="RefSeq" id="XP_002548610.1">
    <property type="nucleotide sequence ID" value="XM_002548564.1"/>
</dbReference>
<keyword evidence="2" id="KW-0677">Repeat</keyword>
<feature type="compositionally biased region" description="Basic and acidic residues" evidence="6">
    <location>
        <begin position="35"/>
        <end position="48"/>
    </location>
</feature>
<feature type="compositionally biased region" description="Low complexity" evidence="6">
    <location>
        <begin position="122"/>
        <end position="146"/>
    </location>
</feature>
<dbReference type="HOGENOM" id="CLU_291861_0_0_1"/>
<dbReference type="PROSITE" id="PS00478">
    <property type="entry name" value="LIM_DOMAIN_1"/>
    <property type="match status" value="1"/>
</dbReference>
<organism evidence="9 10">
    <name type="scientific">Candida tropicalis (strain ATCC MYA-3404 / T1)</name>
    <name type="common">Yeast</name>
    <dbReference type="NCBI Taxonomy" id="294747"/>
    <lineage>
        <taxon>Eukaryota</taxon>
        <taxon>Fungi</taxon>
        <taxon>Dikarya</taxon>
        <taxon>Ascomycota</taxon>
        <taxon>Saccharomycotina</taxon>
        <taxon>Pichiomycetes</taxon>
        <taxon>Debaryomycetaceae</taxon>
        <taxon>Candida/Lodderomyces clade</taxon>
        <taxon>Candida</taxon>
    </lineage>
</organism>
<dbReference type="PANTHER" id="PTHR24205:SF16">
    <property type="entry name" value="GH01042P-RELATED"/>
    <property type="match status" value="1"/>
</dbReference>
<dbReference type="PROSITE" id="PS50006">
    <property type="entry name" value="FHA_DOMAIN"/>
    <property type="match status" value="1"/>
</dbReference>
<keyword evidence="1 5" id="KW-0479">Metal-binding</keyword>
<feature type="compositionally biased region" description="Polar residues" evidence="6">
    <location>
        <begin position="577"/>
        <end position="593"/>
    </location>
</feature>
<feature type="compositionally biased region" description="Low complexity" evidence="6">
    <location>
        <begin position="441"/>
        <end position="459"/>
    </location>
</feature>
<dbReference type="SMART" id="SM00132">
    <property type="entry name" value="LIM"/>
    <property type="match status" value="2"/>
</dbReference>
<feature type="compositionally biased region" description="Polar residues" evidence="6">
    <location>
        <begin position="212"/>
        <end position="221"/>
    </location>
</feature>
<evidence type="ECO:0008006" key="11">
    <source>
        <dbReference type="Google" id="ProtNLM"/>
    </source>
</evidence>
<evidence type="ECO:0000256" key="2">
    <source>
        <dbReference type="ARBA" id="ARBA00022737"/>
    </source>
</evidence>
<dbReference type="VEuPathDB" id="FungiDB:CTRG_02907"/>
<dbReference type="SUPFAM" id="SSF57716">
    <property type="entry name" value="Glucocorticoid receptor-like (DNA-binding domain)"/>
    <property type="match status" value="1"/>
</dbReference>
<dbReference type="OrthoDB" id="1112565at2759"/>